<evidence type="ECO:0000313" key="1">
    <source>
        <dbReference type="EMBL" id="MFC6671325.1"/>
    </source>
</evidence>
<comment type="caution">
    <text evidence="1">The sequence shown here is derived from an EMBL/GenBank/DDBJ whole genome shotgun (WGS) entry which is preliminary data.</text>
</comment>
<keyword evidence="2" id="KW-1185">Reference proteome</keyword>
<dbReference type="Proteomes" id="UP001596422">
    <property type="component" value="Unassembled WGS sequence"/>
</dbReference>
<accession>A0ABW2A1H4</accession>
<evidence type="ECO:0000313" key="2">
    <source>
        <dbReference type="Proteomes" id="UP001596422"/>
    </source>
</evidence>
<protein>
    <recommendedName>
        <fullName evidence="3">Cation/H+ exchanger domain-containing protein</fullName>
    </recommendedName>
</protein>
<proteinExistence type="predicted"/>
<dbReference type="EMBL" id="JBHSWE010000001">
    <property type="protein sequence ID" value="MFC6671325.1"/>
    <property type="molecule type" value="Genomic_DNA"/>
</dbReference>
<reference evidence="2" key="1">
    <citation type="journal article" date="2019" name="Int. J. Syst. Evol. Microbiol.">
        <title>The Global Catalogue of Microorganisms (GCM) 10K type strain sequencing project: providing services to taxonomists for standard genome sequencing and annotation.</title>
        <authorList>
            <consortium name="The Broad Institute Genomics Platform"/>
            <consortium name="The Broad Institute Genome Sequencing Center for Infectious Disease"/>
            <person name="Wu L."/>
            <person name="Ma J."/>
        </authorList>
    </citation>
    <scope>NUCLEOTIDE SEQUENCE [LARGE SCALE GENOMIC DNA]</scope>
    <source>
        <strain evidence="2">NBRC 111756</strain>
    </source>
</reference>
<gene>
    <name evidence="1" type="ORF">ACFQDL_15540</name>
</gene>
<sequence length="48" mass="5111">MTSLFLLIGALMLMLSILLRPLPDRIGMPMPVLLFLGVGMPEAQGGDA</sequence>
<evidence type="ECO:0008006" key="3">
    <source>
        <dbReference type="Google" id="ProtNLM"/>
    </source>
</evidence>
<name>A0ABW2A1H4_9GAMM</name>
<dbReference type="RefSeq" id="WP_379909837.1">
    <property type="nucleotide sequence ID" value="NZ_JBHSWE010000001.1"/>
</dbReference>
<organism evidence="1 2">
    <name type="scientific">Marinobacterium aestuariivivens</name>
    <dbReference type="NCBI Taxonomy" id="1698799"/>
    <lineage>
        <taxon>Bacteria</taxon>
        <taxon>Pseudomonadati</taxon>
        <taxon>Pseudomonadota</taxon>
        <taxon>Gammaproteobacteria</taxon>
        <taxon>Oceanospirillales</taxon>
        <taxon>Oceanospirillaceae</taxon>
        <taxon>Marinobacterium</taxon>
    </lineage>
</organism>